<dbReference type="Gene3D" id="3.40.630.30">
    <property type="match status" value="1"/>
</dbReference>
<dbReference type="Proteomes" id="UP000295711">
    <property type="component" value="Unassembled WGS sequence"/>
</dbReference>
<keyword evidence="3" id="KW-1185">Reference proteome</keyword>
<organism evidence="2 3">
    <name type="scientific">Frisingicoccus caecimuris</name>
    <dbReference type="NCBI Taxonomy" id="1796636"/>
    <lineage>
        <taxon>Bacteria</taxon>
        <taxon>Bacillati</taxon>
        <taxon>Bacillota</taxon>
        <taxon>Clostridia</taxon>
        <taxon>Lachnospirales</taxon>
        <taxon>Lachnospiraceae</taxon>
        <taxon>Frisingicoccus</taxon>
    </lineage>
</organism>
<dbReference type="OrthoDB" id="9127144at2"/>
<dbReference type="PROSITE" id="PS51186">
    <property type="entry name" value="GNAT"/>
    <property type="match status" value="1"/>
</dbReference>
<comment type="caution">
    <text evidence="2">The sequence shown here is derived from an EMBL/GenBank/DDBJ whole genome shotgun (WGS) entry which is preliminary data.</text>
</comment>
<sequence>MKLTQALSRTRLSDIKNLYLRAFPAAERKPFYMIRKKQAEGSMEILSIENDTGDFLGLAITILYKDIVLLDYFAVDDNQRNNGAGSSALRMLLERYIGKRFLLEIEAPDIPSENTPERIRRKTFYLRNGMTVMPFRVNFFGIVMEILTNGPQVTFDEYHAIFTNLFTPWIASNIKHL</sequence>
<name>A0A4R2L9S5_9FIRM</name>
<dbReference type="InterPro" id="IPR000182">
    <property type="entry name" value="GNAT_dom"/>
</dbReference>
<dbReference type="InterPro" id="IPR016181">
    <property type="entry name" value="Acyl_CoA_acyltransferase"/>
</dbReference>
<gene>
    <name evidence="2" type="ORF">EV212_11190</name>
</gene>
<dbReference type="EMBL" id="SLXA01000011">
    <property type="protein sequence ID" value="TCO83938.1"/>
    <property type="molecule type" value="Genomic_DNA"/>
</dbReference>
<evidence type="ECO:0000313" key="2">
    <source>
        <dbReference type="EMBL" id="TCO83938.1"/>
    </source>
</evidence>
<reference evidence="2 3" key="1">
    <citation type="submission" date="2019-03" db="EMBL/GenBank/DDBJ databases">
        <title>Genomic Encyclopedia of Type Strains, Phase IV (KMG-IV): sequencing the most valuable type-strain genomes for metagenomic binning, comparative biology and taxonomic classification.</title>
        <authorList>
            <person name="Goeker M."/>
        </authorList>
    </citation>
    <scope>NUCLEOTIDE SEQUENCE [LARGE SCALE GENOMIC DNA]</scope>
    <source>
        <strain evidence="2 3">DSM 28559</strain>
    </source>
</reference>
<dbReference type="AlphaFoldDB" id="A0A4R2L9S5"/>
<dbReference type="RefSeq" id="WP_132092970.1">
    <property type="nucleotide sequence ID" value="NZ_JANKAQ010000012.1"/>
</dbReference>
<protein>
    <recommendedName>
        <fullName evidence="1">N-acetyltransferase domain-containing protein</fullName>
    </recommendedName>
</protein>
<feature type="domain" description="N-acetyltransferase" evidence="1">
    <location>
        <begin position="2"/>
        <end position="149"/>
    </location>
</feature>
<dbReference type="GO" id="GO:0016747">
    <property type="term" value="F:acyltransferase activity, transferring groups other than amino-acyl groups"/>
    <property type="evidence" value="ECO:0007669"/>
    <property type="project" value="InterPro"/>
</dbReference>
<evidence type="ECO:0000259" key="1">
    <source>
        <dbReference type="PROSITE" id="PS51186"/>
    </source>
</evidence>
<evidence type="ECO:0000313" key="3">
    <source>
        <dbReference type="Proteomes" id="UP000295711"/>
    </source>
</evidence>
<dbReference type="Pfam" id="PF00583">
    <property type="entry name" value="Acetyltransf_1"/>
    <property type="match status" value="1"/>
</dbReference>
<dbReference type="SUPFAM" id="SSF55729">
    <property type="entry name" value="Acyl-CoA N-acyltransferases (Nat)"/>
    <property type="match status" value="1"/>
</dbReference>
<accession>A0A4R2L9S5</accession>
<proteinExistence type="predicted"/>